<dbReference type="Gene3D" id="3.60.110.10">
    <property type="entry name" value="Carbon-nitrogen hydrolase"/>
    <property type="match status" value="1"/>
</dbReference>
<dbReference type="PROSITE" id="PS50263">
    <property type="entry name" value="CN_HYDROLASE"/>
    <property type="match status" value="1"/>
</dbReference>
<name>A0ABW0EE21_9BACT</name>
<dbReference type="InterPro" id="IPR036526">
    <property type="entry name" value="C-N_Hydrolase_sf"/>
</dbReference>
<gene>
    <name evidence="2" type="ORF">ACFPIB_11095</name>
</gene>
<evidence type="ECO:0000259" key="1">
    <source>
        <dbReference type="PROSITE" id="PS50263"/>
    </source>
</evidence>
<dbReference type="Proteomes" id="UP001596161">
    <property type="component" value="Unassembled WGS sequence"/>
</dbReference>
<sequence>MTVADLTVTLIQPELSWENRAENLRLLTQKISAITEPTDLIILPEMFTTGFSMNAGKLAENMAGQTVNWLLEMAKIKNAAICGSIIIQEENQYYNRLLWVQPDARIFTYDKRHLFRMAHENGSFSAGKSKLIVPWKGWKICPLVCYDLRFPVFSRWTKQEPYDLLLYVANWPEKRAAAWKTLLPARAIENLSYCIGVNRVGKDANNIQYSGDSAICTPQGNTFFLPSHTEAVHTQTLSHNDLENFRQRFPAFEDADAFELQ</sequence>
<protein>
    <submittedName>
        <fullName evidence="2">Amidohydrolase</fullName>
    </submittedName>
</protein>
<dbReference type="EMBL" id="JBHSKT010000006">
    <property type="protein sequence ID" value="MFC5271159.1"/>
    <property type="molecule type" value="Genomic_DNA"/>
</dbReference>
<proteinExistence type="predicted"/>
<comment type="caution">
    <text evidence="2">The sequence shown here is derived from an EMBL/GenBank/DDBJ whole genome shotgun (WGS) entry which is preliminary data.</text>
</comment>
<feature type="domain" description="CN hydrolase" evidence="1">
    <location>
        <begin position="6"/>
        <end position="242"/>
    </location>
</feature>
<reference evidence="3" key="1">
    <citation type="journal article" date="2019" name="Int. J. Syst. Evol. Microbiol.">
        <title>The Global Catalogue of Microorganisms (GCM) 10K type strain sequencing project: providing services to taxonomists for standard genome sequencing and annotation.</title>
        <authorList>
            <consortium name="The Broad Institute Genomics Platform"/>
            <consortium name="The Broad Institute Genome Sequencing Center for Infectious Disease"/>
            <person name="Wu L."/>
            <person name="Ma J."/>
        </authorList>
    </citation>
    <scope>NUCLEOTIDE SEQUENCE [LARGE SCALE GENOMIC DNA]</scope>
    <source>
        <strain evidence="3">KACC 12602</strain>
    </source>
</reference>
<dbReference type="NCBIfam" id="NF007757">
    <property type="entry name" value="PRK10438.1"/>
    <property type="match status" value="1"/>
</dbReference>
<dbReference type="InterPro" id="IPR052737">
    <property type="entry name" value="Omega-amidase_YafV"/>
</dbReference>
<dbReference type="Pfam" id="PF00795">
    <property type="entry name" value="CN_hydrolase"/>
    <property type="match status" value="1"/>
</dbReference>
<dbReference type="CDD" id="cd07575">
    <property type="entry name" value="Xc-1258_like"/>
    <property type="match status" value="1"/>
</dbReference>
<organism evidence="2 3">
    <name type="scientific">Adhaeribacter terreus</name>
    <dbReference type="NCBI Taxonomy" id="529703"/>
    <lineage>
        <taxon>Bacteria</taxon>
        <taxon>Pseudomonadati</taxon>
        <taxon>Bacteroidota</taxon>
        <taxon>Cytophagia</taxon>
        <taxon>Cytophagales</taxon>
        <taxon>Hymenobacteraceae</taxon>
        <taxon>Adhaeribacter</taxon>
    </lineage>
</organism>
<dbReference type="SUPFAM" id="SSF56317">
    <property type="entry name" value="Carbon-nitrogen hydrolase"/>
    <property type="match status" value="1"/>
</dbReference>
<dbReference type="InterPro" id="IPR003010">
    <property type="entry name" value="C-N_Hydrolase"/>
</dbReference>
<evidence type="ECO:0000313" key="2">
    <source>
        <dbReference type="EMBL" id="MFC5271159.1"/>
    </source>
</evidence>
<dbReference type="PANTHER" id="PTHR47799:SF1">
    <property type="entry name" value="OMEGA-AMIDASE YAFV"/>
    <property type="match status" value="1"/>
</dbReference>
<keyword evidence="3" id="KW-1185">Reference proteome</keyword>
<dbReference type="PANTHER" id="PTHR47799">
    <property type="entry name" value="OMEGA-AMIDASE YAFV"/>
    <property type="match status" value="1"/>
</dbReference>
<dbReference type="RefSeq" id="WP_378017526.1">
    <property type="nucleotide sequence ID" value="NZ_JBHSKT010000006.1"/>
</dbReference>
<evidence type="ECO:0000313" key="3">
    <source>
        <dbReference type="Proteomes" id="UP001596161"/>
    </source>
</evidence>
<accession>A0ABW0EE21</accession>